<dbReference type="PROSITE" id="PS00069">
    <property type="entry name" value="G6P_DEHYDROGENASE"/>
    <property type="match status" value="1"/>
</dbReference>
<dbReference type="PANTHER" id="PTHR23429">
    <property type="entry name" value="GLUCOSE-6-PHOSPHATE 1-DEHYDROGENASE G6PD"/>
    <property type="match status" value="1"/>
</dbReference>
<dbReference type="NCBIfam" id="NF009492">
    <property type="entry name" value="PRK12853.1-3"/>
    <property type="match status" value="1"/>
</dbReference>
<dbReference type="InterPro" id="IPR022675">
    <property type="entry name" value="G6P_DH_C"/>
</dbReference>
<organism evidence="10 11">
    <name type="scientific">Herbaspirillum hiltneri N3</name>
    <dbReference type="NCBI Taxonomy" id="1262470"/>
    <lineage>
        <taxon>Bacteria</taxon>
        <taxon>Pseudomonadati</taxon>
        <taxon>Pseudomonadota</taxon>
        <taxon>Betaproteobacteria</taxon>
        <taxon>Burkholderiales</taxon>
        <taxon>Oxalobacteraceae</taxon>
        <taxon>Herbaspirillum</taxon>
    </lineage>
</organism>
<sequence length="489" mass="55296">MAISDFDLVLFGGTGDLAMRKLLPALYARDRARDLMPSARIICIGRDNKSNEDFLQIVEKNSKPHVSSATLDADVWQRFCGRIQYVSLNAKEPATYQNLVAAMRDDPAISRVFYLATPPTLFSMICDNLSQAGLATANARVVLEKPLGHDLESAKDINKQVGRYFNESQIFRIDHYLGKEAVQNLLALRFGNVLFEPLWRREWISDVQITIAEELGVGGRFDYYDTSGALRDMLQNHLLQLLCIVAMEPPVSNSADSVRDEKLKVLRSLKRFTPSTLAMNVVRGQYRAGHVNGVAVPGYRKEEDANPDSRTETFVAVKAEIDTWRWAGVPFYLRTGKRMADSLAEIVVRFKSVPHSIFAHNSRSTPNCLVIRLQPDEGLHMNLMAKTPGDGMRLKPVELELDFREKFKTPRMEAYERLLLDVLRGQLTLFMRSDELEAAWEWVEPILEHWDQEESDPIPYSAGTWGPAAASALIGRDGLQWREEALPEV</sequence>
<dbReference type="Gene3D" id="3.40.50.720">
    <property type="entry name" value="NAD(P)-binding Rossmann-like Domain"/>
    <property type="match status" value="1"/>
</dbReference>
<dbReference type="SUPFAM" id="SSF51735">
    <property type="entry name" value="NAD(P)-binding Rossmann-fold domains"/>
    <property type="match status" value="1"/>
</dbReference>
<comment type="similarity">
    <text evidence="2 7">Belongs to the glucose-6-phosphate dehydrogenase family.</text>
</comment>
<evidence type="ECO:0000256" key="3">
    <source>
        <dbReference type="ARBA" id="ARBA00022526"/>
    </source>
</evidence>
<dbReference type="PIRSF" id="PIRSF000110">
    <property type="entry name" value="G6PD"/>
    <property type="match status" value="1"/>
</dbReference>
<name>A0ABM5V5I4_9BURK</name>
<dbReference type="EMBL" id="CP011409">
    <property type="protein sequence ID" value="AKZ64785.1"/>
    <property type="molecule type" value="Genomic_DNA"/>
</dbReference>
<protein>
    <recommendedName>
        <fullName evidence="7">Glucose-6-phosphate 1-dehydrogenase</fullName>
        <shortName evidence="7">G6PD</shortName>
        <ecNumber evidence="7">1.1.1.49</ecNumber>
    </recommendedName>
</protein>
<evidence type="ECO:0000256" key="4">
    <source>
        <dbReference type="ARBA" id="ARBA00022857"/>
    </source>
</evidence>
<comment type="pathway">
    <text evidence="1 7">Carbohydrate degradation; pentose phosphate pathway; D-ribulose 5-phosphate from D-glucose 6-phosphate (oxidative stage): step 1/3.</text>
</comment>
<dbReference type="HAMAP" id="MF_00966">
    <property type="entry name" value="G6PD"/>
    <property type="match status" value="1"/>
</dbReference>
<dbReference type="InterPro" id="IPR036291">
    <property type="entry name" value="NAD(P)-bd_dom_sf"/>
</dbReference>
<dbReference type="Pfam" id="PF00479">
    <property type="entry name" value="G6PD_N"/>
    <property type="match status" value="1"/>
</dbReference>
<keyword evidence="3 7" id="KW-0313">Glucose metabolism</keyword>
<feature type="binding site" evidence="7">
    <location>
        <position position="175"/>
    </location>
    <ligand>
        <name>substrate</name>
    </ligand>
</feature>
<keyword evidence="4 7" id="KW-0521">NADP</keyword>
<evidence type="ECO:0000256" key="6">
    <source>
        <dbReference type="ARBA" id="ARBA00023277"/>
    </source>
</evidence>
<gene>
    <name evidence="7" type="primary">zwf</name>
    <name evidence="10" type="ORF">F506_20925</name>
</gene>
<dbReference type="PANTHER" id="PTHR23429:SF0">
    <property type="entry name" value="GLUCOSE-6-PHOSPHATE 1-DEHYDROGENASE"/>
    <property type="match status" value="1"/>
</dbReference>
<dbReference type="InterPro" id="IPR019796">
    <property type="entry name" value="G6P_DH_AS"/>
</dbReference>
<dbReference type="Gene3D" id="3.30.360.10">
    <property type="entry name" value="Dihydrodipicolinate Reductase, domain 2"/>
    <property type="match status" value="1"/>
</dbReference>
<dbReference type="NCBIfam" id="TIGR00871">
    <property type="entry name" value="zwf"/>
    <property type="match status" value="1"/>
</dbReference>
<feature type="binding site" evidence="7">
    <location>
        <position position="337"/>
    </location>
    <ligand>
        <name>substrate</name>
    </ligand>
</feature>
<comment type="function">
    <text evidence="7">Catalyzes the oxidation of glucose 6-phosphate to 6-phosphogluconolactone.</text>
</comment>
<comment type="caution">
    <text evidence="7">Lacks conserved residue(s) required for the propagation of feature annotation.</text>
</comment>
<evidence type="ECO:0000256" key="2">
    <source>
        <dbReference type="ARBA" id="ARBA00009975"/>
    </source>
</evidence>
<feature type="active site" description="Proton acceptor" evidence="7">
    <location>
        <position position="237"/>
    </location>
</feature>
<evidence type="ECO:0000256" key="7">
    <source>
        <dbReference type="HAMAP-Rule" id="MF_00966"/>
    </source>
</evidence>
<dbReference type="EC" id="1.1.1.49" evidence="7"/>
<keyword evidence="11" id="KW-1185">Reference proteome</keyword>
<evidence type="ECO:0000259" key="9">
    <source>
        <dbReference type="Pfam" id="PF02781"/>
    </source>
</evidence>
<dbReference type="SUPFAM" id="SSF55347">
    <property type="entry name" value="Glyceraldehyde-3-phosphate dehydrogenase-like, C-terminal domain"/>
    <property type="match status" value="1"/>
</dbReference>
<keyword evidence="6 7" id="KW-0119">Carbohydrate metabolism</keyword>
<feature type="binding site" evidence="7">
    <location>
        <position position="213"/>
    </location>
    <ligand>
        <name>substrate</name>
    </ligand>
</feature>
<feature type="domain" description="Glucose-6-phosphate dehydrogenase C-terminal" evidence="9">
    <location>
        <begin position="186"/>
        <end position="482"/>
    </location>
</feature>
<dbReference type="InterPro" id="IPR022674">
    <property type="entry name" value="G6P_DH_NAD-bd"/>
</dbReference>
<dbReference type="Pfam" id="PF02781">
    <property type="entry name" value="G6PD_C"/>
    <property type="match status" value="1"/>
</dbReference>
<evidence type="ECO:0000313" key="11">
    <source>
        <dbReference type="Proteomes" id="UP000063429"/>
    </source>
</evidence>
<feature type="domain" description="Glucose-6-phosphate dehydrogenase NAD-binding" evidence="8">
    <location>
        <begin position="9"/>
        <end position="184"/>
    </location>
</feature>
<dbReference type="InterPro" id="IPR001282">
    <property type="entry name" value="G6P_DH"/>
</dbReference>
<feature type="binding site" evidence="7">
    <location>
        <position position="145"/>
    </location>
    <ligand>
        <name>NADP(+)</name>
        <dbReference type="ChEBI" id="CHEBI:58349"/>
    </ligand>
</feature>
<feature type="binding site" evidence="7">
    <location>
        <position position="46"/>
    </location>
    <ligand>
        <name>NADP(+)</name>
        <dbReference type="ChEBI" id="CHEBI:58349"/>
    </ligand>
</feature>
<dbReference type="RefSeq" id="WP_053200633.1">
    <property type="nucleotide sequence ID" value="NZ_CP011409.1"/>
</dbReference>
<keyword evidence="5 7" id="KW-0560">Oxidoreductase</keyword>
<accession>A0ABM5V5I4</accession>
<evidence type="ECO:0000256" key="1">
    <source>
        <dbReference type="ARBA" id="ARBA00004937"/>
    </source>
</evidence>
<feature type="binding site" evidence="7">
    <location>
        <position position="179"/>
    </location>
    <ligand>
        <name>substrate</name>
    </ligand>
</feature>
<evidence type="ECO:0000259" key="8">
    <source>
        <dbReference type="Pfam" id="PF00479"/>
    </source>
</evidence>
<dbReference type="Proteomes" id="UP000063429">
    <property type="component" value="Chromosome"/>
</dbReference>
<evidence type="ECO:0000256" key="5">
    <source>
        <dbReference type="ARBA" id="ARBA00023002"/>
    </source>
</evidence>
<evidence type="ECO:0000313" key="10">
    <source>
        <dbReference type="EMBL" id="AKZ64785.1"/>
    </source>
</evidence>
<reference evidence="11" key="1">
    <citation type="journal article" date="2015" name="Genome Announc.">
        <title>Complete Genome Sequence of Herbaspirillum hiltneri N3 (DSM 17495), Isolated from Surface-Sterilized Wheat Roots.</title>
        <authorList>
            <person name="Guizelini D."/>
            <person name="Saizaki P.M."/>
            <person name="Coimbra N.A."/>
            <person name="Weiss V.A."/>
            <person name="Faoro H."/>
            <person name="Sfeir M.Z."/>
            <person name="Baura V.A."/>
            <person name="Monteiro R.A."/>
            <person name="Chubatsu L.S."/>
            <person name="Souza E.M."/>
            <person name="Cruz L.M."/>
            <person name="Pedrosa F.O."/>
            <person name="Raittz R.T."/>
            <person name="Marchaukoski J.N."/>
            <person name="Steffens M.B."/>
        </authorList>
    </citation>
    <scope>NUCLEOTIDE SEQUENCE [LARGE SCALE GENOMIC DNA]</scope>
    <source>
        <strain evidence="11">N3</strain>
    </source>
</reference>
<proteinExistence type="inferred from homology"/>
<dbReference type="PRINTS" id="PR00079">
    <property type="entry name" value="G6PDHDRGNASE"/>
</dbReference>
<comment type="catalytic activity">
    <reaction evidence="7">
        <text>D-glucose 6-phosphate + NADP(+) = 6-phospho-D-glucono-1,5-lactone + NADPH + H(+)</text>
        <dbReference type="Rhea" id="RHEA:15841"/>
        <dbReference type="ChEBI" id="CHEBI:15378"/>
        <dbReference type="ChEBI" id="CHEBI:57783"/>
        <dbReference type="ChEBI" id="CHEBI:57955"/>
        <dbReference type="ChEBI" id="CHEBI:58349"/>
        <dbReference type="ChEBI" id="CHEBI:61548"/>
        <dbReference type="EC" id="1.1.1.49"/>
    </reaction>
</comment>
<feature type="binding site" evidence="7">
    <location>
        <position position="232"/>
    </location>
    <ligand>
        <name>substrate</name>
    </ligand>
</feature>